<dbReference type="Proteomes" id="UP001500689">
    <property type="component" value="Unassembled WGS sequence"/>
</dbReference>
<keyword evidence="3 5" id="KW-1133">Transmembrane helix</keyword>
<dbReference type="CDD" id="cd17478">
    <property type="entry name" value="MFS_FsR"/>
    <property type="match status" value="1"/>
</dbReference>
<keyword evidence="8" id="KW-1185">Reference proteome</keyword>
<dbReference type="PANTHER" id="PTHR43129:SF1">
    <property type="entry name" value="FOSMIDOMYCIN RESISTANCE PROTEIN"/>
    <property type="match status" value="1"/>
</dbReference>
<dbReference type="InterPro" id="IPR020846">
    <property type="entry name" value="MFS_dom"/>
</dbReference>
<dbReference type="InterPro" id="IPR036259">
    <property type="entry name" value="MFS_trans_sf"/>
</dbReference>
<protein>
    <submittedName>
        <fullName evidence="7">MFS transporter</fullName>
    </submittedName>
</protein>
<dbReference type="Gene3D" id="1.20.1250.20">
    <property type="entry name" value="MFS general substrate transporter like domains"/>
    <property type="match status" value="2"/>
</dbReference>
<feature type="transmembrane region" description="Helical" evidence="5">
    <location>
        <begin position="125"/>
        <end position="145"/>
    </location>
</feature>
<feature type="transmembrane region" description="Helical" evidence="5">
    <location>
        <begin position="195"/>
        <end position="220"/>
    </location>
</feature>
<evidence type="ECO:0000256" key="5">
    <source>
        <dbReference type="SAM" id="Phobius"/>
    </source>
</evidence>
<comment type="caution">
    <text evidence="7">The sequence shown here is derived from an EMBL/GenBank/DDBJ whole genome shotgun (WGS) entry which is preliminary data.</text>
</comment>
<dbReference type="SUPFAM" id="SSF103473">
    <property type="entry name" value="MFS general substrate transporter"/>
    <property type="match status" value="1"/>
</dbReference>
<accession>A0ABP6WGH2</accession>
<feature type="transmembrane region" description="Helical" evidence="5">
    <location>
        <begin position="264"/>
        <end position="296"/>
    </location>
</feature>
<feature type="transmembrane region" description="Helical" evidence="5">
    <location>
        <begin position="232"/>
        <end position="252"/>
    </location>
</feature>
<dbReference type="Pfam" id="PF07690">
    <property type="entry name" value="MFS_1"/>
    <property type="match status" value="1"/>
</dbReference>
<evidence type="ECO:0000256" key="4">
    <source>
        <dbReference type="ARBA" id="ARBA00023136"/>
    </source>
</evidence>
<evidence type="ECO:0000256" key="2">
    <source>
        <dbReference type="ARBA" id="ARBA00022692"/>
    </source>
</evidence>
<reference evidence="8" key="1">
    <citation type="journal article" date="2019" name="Int. J. Syst. Evol. Microbiol.">
        <title>The Global Catalogue of Microorganisms (GCM) 10K type strain sequencing project: providing services to taxonomists for standard genome sequencing and annotation.</title>
        <authorList>
            <consortium name="The Broad Institute Genomics Platform"/>
            <consortium name="The Broad Institute Genome Sequencing Center for Infectious Disease"/>
            <person name="Wu L."/>
            <person name="Ma J."/>
        </authorList>
    </citation>
    <scope>NUCLEOTIDE SEQUENCE [LARGE SCALE GENOMIC DNA]</scope>
    <source>
        <strain evidence="8">JCM 16898</strain>
    </source>
</reference>
<dbReference type="EMBL" id="BAAAZN010000007">
    <property type="protein sequence ID" value="GAA3549445.1"/>
    <property type="molecule type" value="Genomic_DNA"/>
</dbReference>
<keyword evidence="4 5" id="KW-0472">Membrane</keyword>
<dbReference type="PANTHER" id="PTHR43129">
    <property type="entry name" value="FOSMIDOMYCIN RESISTANCE PROTEIN"/>
    <property type="match status" value="1"/>
</dbReference>
<comment type="subcellular location">
    <subcellularLocation>
        <location evidence="1">Cell membrane</location>
        <topology evidence="1">Multi-pass membrane protein</topology>
    </subcellularLocation>
</comment>
<keyword evidence="2 5" id="KW-0812">Transmembrane</keyword>
<feature type="transmembrane region" description="Helical" evidence="5">
    <location>
        <begin position="31"/>
        <end position="50"/>
    </location>
</feature>
<feature type="domain" description="Major facilitator superfamily (MFS) profile" evidence="6">
    <location>
        <begin position="1"/>
        <end position="370"/>
    </location>
</feature>
<evidence type="ECO:0000313" key="7">
    <source>
        <dbReference type="EMBL" id="GAA3549445.1"/>
    </source>
</evidence>
<evidence type="ECO:0000256" key="1">
    <source>
        <dbReference type="ARBA" id="ARBA00004651"/>
    </source>
</evidence>
<gene>
    <name evidence="7" type="ORF">GCM10022222_36360</name>
</gene>
<evidence type="ECO:0000256" key="3">
    <source>
        <dbReference type="ARBA" id="ARBA00022989"/>
    </source>
</evidence>
<name>A0ABP6WGH2_9PSEU</name>
<organism evidence="7 8">
    <name type="scientific">Amycolatopsis ultiminotia</name>
    <dbReference type="NCBI Taxonomy" id="543629"/>
    <lineage>
        <taxon>Bacteria</taxon>
        <taxon>Bacillati</taxon>
        <taxon>Actinomycetota</taxon>
        <taxon>Actinomycetes</taxon>
        <taxon>Pseudonocardiales</taxon>
        <taxon>Pseudonocardiaceae</taxon>
        <taxon>Amycolatopsis</taxon>
    </lineage>
</organism>
<feature type="transmembrane region" description="Helical" evidence="5">
    <location>
        <begin position="62"/>
        <end position="80"/>
    </location>
</feature>
<dbReference type="InterPro" id="IPR011701">
    <property type="entry name" value="MFS"/>
</dbReference>
<feature type="transmembrane region" description="Helical" evidence="5">
    <location>
        <begin position="316"/>
        <end position="339"/>
    </location>
</feature>
<feature type="transmembrane region" description="Helical" evidence="5">
    <location>
        <begin position="346"/>
        <end position="365"/>
    </location>
</feature>
<dbReference type="PROSITE" id="PS50850">
    <property type="entry name" value="MFS"/>
    <property type="match status" value="1"/>
</dbReference>
<evidence type="ECO:0000259" key="6">
    <source>
        <dbReference type="PROSITE" id="PS50850"/>
    </source>
</evidence>
<evidence type="ECO:0000313" key="8">
    <source>
        <dbReference type="Proteomes" id="UP001500689"/>
    </source>
</evidence>
<feature type="transmembrane region" description="Helical" evidence="5">
    <location>
        <begin position="151"/>
        <end position="174"/>
    </location>
</feature>
<sequence length="383" mass="38931">MVLLAVGHAVDDLYQGAVPAIVPFLVAERHYGYLAASGITLAATLLSSVVQPLFGVLTDRRPMPWLVPLGMTVAGAGIGLSGLGSSYAATWLAICLSGLGVAAYHPESARIARRVAGAGHVGMSWFSLGGNVGFALGPVLVTPVLQAGGLGASPFLVLPAVAAGLGTAMLLRRLSGPRSAAQHTASAGRDDWRRFGLLTVVVIGRSIVTFGLNTFLALWVTQRVGSRTAGEVALVVLFGVGALGTLLGGVLAGRWGRIRTVRTAYALSVPAVAAVALVPGYAVFPMVAIAALTLYVPFSLHVTLGQDYLPNRLGTASGVTLGLAVSVGGIAAPAVGAIANATSLQWALLSLTVLPVIASLAARGLTDPPQHGQVRPPEPTEAA</sequence>
<proteinExistence type="predicted"/>
<feature type="transmembrane region" description="Helical" evidence="5">
    <location>
        <begin position="86"/>
        <end position="104"/>
    </location>
</feature>